<dbReference type="EMBL" id="KZ994719">
    <property type="protein sequence ID" value="RKO92247.1"/>
    <property type="molecule type" value="Genomic_DNA"/>
</dbReference>
<proteinExistence type="predicted"/>
<name>A0A4V1IS42_9FUNG</name>
<evidence type="ECO:0000313" key="2">
    <source>
        <dbReference type="EMBL" id="RKO92247.1"/>
    </source>
</evidence>
<reference evidence="3" key="1">
    <citation type="journal article" date="2018" name="Nat. Microbiol.">
        <title>Leveraging single-cell genomics to expand the fungal tree of life.</title>
        <authorList>
            <person name="Ahrendt S.R."/>
            <person name="Quandt C.A."/>
            <person name="Ciobanu D."/>
            <person name="Clum A."/>
            <person name="Salamov A."/>
            <person name="Andreopoulos B."/>
            <person name="Cheng J.F."/>
            <person name="Woyke T."/>
            <person name="Pelin A."/>
            <person name="Henrissat B."/>
            <person name="Reynolds N.K."/>
            <person name="Benny G.L."/>
            <person name="Smith M.E."/>
            <person name="James T.Y."/>
            <person name="Grigoriev I.V."/>
        </authorList>
    </citation>
    <scope>NUCLEOTIDE SEQUENCE [LARGE SCALE GENOMIC DNA]</scope>
</reference>
<accession>A0A4V1IS42</accession>
<feature type="compositionally biased region" description="Gly residues" evidence="1">
    <location>
        <begin position="95"/>
        <end position="106"/>
    </location>
</feature>
<feature type="region of interest" description="Disordered" evidence="1">
    <location>
        <begin position="93"/>
        <end position="126"/>
    </location>
</feature>
<protein>
    <submittedName>
        <fullName evidence="2">Uncharacterized protein</fullName>
    </submittedName>
</protein>
<dbReference type="AlphaFoldDB" id="A0A4V1IS42"/>
<evidence type="ECO:0000313" key="3">
    <source>
        <dbReference type="Proteomes" id="UP000269721"/>
    </source>
</evidence>
<evidence type="ECO:0000256" key="1">
    <source>
        <dbReference type="SAM" id="MobiDB-lite"/>
    </source>
</evidence>
<gene>
    <name evidence="2" type="ORF">BDK51DRAFT_34145</name>
</gene>
<sequence length="188" mass="20672">MGPSLRRSNSPPPTKMTVSSFLRKHSFWPDSPTNIRHSRIRGRQSISNIEVLYFGICNADGAARISLERACLHKDYVLGVQYLPHSSPIQIRGSCDGGPGAPGGDWGPATPKDDGGRGARGQPGLEYPTTIGRHVSKAALIARSRRAVTNPIPLLDWEELPFFTFEEVLDELCPVHDFQLLERDMAVA</sequence>
<keyword evidence="3" id="KW-1185">Reference proteome</keyword>
<dbReference type="Proteomes" id="UP000269721">
    <property type="component" value="Unassembled WGS sequence"/>
</dbReference>
<organism evidence="2 3">
    <name type="scientific">Blyttiomyces helicus</name>
    <dbReference type="NCBI Taxonomy" id="388810"/>
    <lineage>
        <taxon>Eukaryota</taxon>
        <taxon>Fungi</taxon>
        <taxon>Fungi incertae sedis</taxon>
        <taxon>Chytridiomycota</taxon>
        <taxon>Chytridiomycota incertae sedis</taxon>
        <taxon>Chytridiomycetes</taxon>
        <taxon>Chytridiomycetes incertae sedis</taxon>
        <taxon>Blyttiomyces</taxon>
    </lineage>
</organism>